<dbReference type="PANTHER" id="PTHR45339:SF5">
    <property type="entry name" value="HISTIDINE KINASE"/>
    <property type="match status" value="1"/>
</dbReference>
<evidence type="ECO:0000313" key="17">
    <source>
        <dbReference type="Proteomes" id="UP001165413"/>
    </source>
</evidence>
<feature type="modified residue" description="4-aspartylphosphate" evidence="11">
    <location>
        <position position="823"/>
    </location>
</feature>
<reference evidence="16" key="1">
    <citation type="submission" date="2022-07" db="EMBL/GenBank/DDBJ databases">
        <title>Characterization of the Novel Bacterium Alteromonas immobilis LMIT006 and Alteromonas gregis LMIT007.</title>
        <authorList>
            <person name="Lin X."/>
        </authorList>
    </citation>
    <scope>NUCLEOTIDE SEQUENCE</scope>
    <source>
        <strain evidence="16">LMIT007</strain>
    </source>
</reference>
<keyword evidence="6" id="KW-0418">Kinase</keyword>
<dbReference type="InterPro" id="IPR004358">
    <property type="entry name" value="Sig_transdc_His_kin-like_C"/>
</dbReference>
<dbReference type="GO" id="GO:0000155">
    <property type="term" value="F:phosphorelay sensor kinase activity"/>
    <property type="evidence" value="ECO:0007669"/>
    <property type="project" value="InterPro"/>
</dbReference>
<evidence type="ECO:0000256" key="10">
    <source>
        <dbReference type="ARBA" id="ARBA00068150"/>
    </source>
</evidence>
<dbReference type="EMBL" id="JANATA010000012">
    <property type="protein sequence ID" value="MCP3428883.1"/>
    <property type="molecule type" value="Genomic_DNA"/>
</dbReference>
<dbReference type="InterPro" id="IPR005467">
    <property type="entry name" value="His_kinase_dom"/>
</dbReference>
<evidence type="ECO:0000256" key="3">
    <source>
        <dbReference type="ARBA" id="ARBA00022553"/>
    </source>
</evidence>
<dbReference type="CDD" id="cd16922">
    <property type="entry name" value="HATPase_EvgS-ArcB-TorS-like"/>
    <property type="match status" value="1"/>
</dbReference>
<dbReference type="InterPro" id="IPR003661">
    <property type="entry name" value="HisK_dim/P_dom"/>
</dbReference>
<evidence type="ECO:0000256" key="11">
    <source>
        <dbReference type="PROSITE-ProRule" id="PRU00169"/>
    </source>
</evidence>
<feature type="domain" description="PAS" evidence="14">
    <location>
        <begin position="6"/>
        <end position="52"/>
    </location>
</feature>
<gene>
    <name evidence="16" type="ORF">NLF92_07975</name>
</gene>
<evidence type="ECO:0000256" key="4">
    <source>
        <dbReference type="ARBA" id="ARBA00022679"/>
    </source>
</evidence>
<evidence type="ECO:0000259" key="12">
    <source>
        <dbReference type="PROSITE" id="PS50109"/>
    </source>
</evidence>
<feature type="domain" description="Response regulatory" evidence="13">
    <location>
        <begin position="772"/>
        <end position="893"/>
    </location>
</feature>
<dbReference type="PROSITE" id="PS50109">
    <property type="entry name" value="HIS_KIN"/>
    <property type="match status" value="1"/>
</dbReference>
<dbReference type="AlphaFoldDB" id="A0AA41X2M1"/>
<dbReference type="EC" id="2.7.13.3" evidence="2"/>
<dbReference type="Pfam" id="PF13426">
    <property type="entry name" value="PAS_9"/>
    <property type="match status" value="3"/>
</dbReference>
<dbReference type="SMART" id="SM00387">
    <property type="entry name" value="HATPase_c"/>
    <property type="match status" value="1"/>
</dbReference>
<dbReference type="InterPro" id="IPR001610">
    <property type="entry name" value="PAC"/>
</dbReference>
<keyword evidence="3 11" id="KW-0597">Phosphoprotein</keyword>
<keyword evidence="5" id="KW-0547">Nucleotide-binding</keyword>
<organism evidence="16 17">
    <name type="scientific">Opacimonas viscosa</name>
    <dbReference type="NCBI Taxonomy" id="2961944"/>
    <lineage>
        <taxon>Bacteria</taxon>
        <taxon>Pseudomonadati</taxon>
        <taxon>Pseudomonadota</taxon>
        <taxon>Gammaproteobacteria</taxon>
        <taxon>Alteromonadales</taxon>
        <taxon>Alteromonadaceae</taxon>
        <taxon>Opacimonas</taxon>
    </lineage>
</organism>
<dbReference type="SUPFAM" id="SSF55785">
    <property type="entry name" value="PYP-like sensor domain (PAS domain)"/>
    <property type="match status" value="3"/>
</dbReference>
<dbReference type="InterPro" id="IPR000014">
    <property type="entry name" value="PAS"/>
</dbReference>
<dbReference type="InterPro" id="IPR035965">
    <property type="entry name" value="PAS-like_dom_sf"/>
</dbReference>
<dbReference type="SMART" id="SM00388">
    <property type="entry name" value="HisKA"/>
    <property type="match status" value="1"/>
</dbReference>
<name>A0AA41X2M1_9ALTE</name>
<evidence type="ECO:0000256" key="7">
    <source>
        <dbReference type="ARBA" id="ARBA00022840"/>
    </source>
</evidence>
<dbReference type="PROSITE" id="PS50112">
    <property type="entry name" value="PAS"/>
    <property type="match status" value="2"/>
</dbReference>
<dbReference type="InterPro" id="IPR036890">
    <property type="entry name" value="HATPase_C_sf"/>
</dbReference>
<evidence type="ECO:0000256" key="6">
    <source>
        <dbReference type="ARBA" id="ARBA00022777"/>
    </source>
</evidence>
<evidence type="ECO:0000256" key="8">
    <source>
        <dbReference type="ARBA" id="ARBA00023012"/>
    </source>
</evidence>
<dbReference type="SMART" id="SM00448">
    <property type="entry name" value="REC"/>
    <property type="match status" value="1"/>
</dbReference>
<dbReference type="InterPro" id="IPR001789">
    <property type="entry name" value="Sig_transdc_resp-reg_receiver"/>
</dbReference>
<dbReference type="GO" id="GO:0005524">
    <property type="term" value="F:ATP binding"/>
    <property type="evidence" value="ECO:0007669"/>
    <property type="project" value="UniProtKB-KW"/>
</dbReference>
<dbReference type="InterPro" id="IPR000700">
    <property type="entry name" value="PAS-assoc_C"/>
</dbReference>
<dbReference type="InterPro" id="IPR011006">
    <property type="entry name" value="CheY-like_superfamily"/>
</dbReference>
<comment type="subunit">
    <text evidence="9">At low DSF concentrations, interacts with RpfF.</text>
</comment>
<feature type="domain" description="PAC" evidence="15">
    <location>
        <begin position="80"/>
        <end position="131"/>
    </location>
</feature>
<dbReference type="PRINTS" id="PR00344">
    <property type="entry name" value="BCTRLSENSOR"/>
</dbReference>
<dbReference type="InterPro" id="IPR003594">
    <property type="entry name" value="HATPase_dom"/>
</dbReference>
<dbReference type="InterPro" id="IPR036097">
    <property type="entry name" value="HisK_dim/P_sf"/>
</dbReference>
<evidence type="ECO:0000259" key="14">
    <source>
        <dbReference type="PROSITE" id="PS50112"/>
    </source>
</evidence>
<keyword evidence="4" id="KW-0808">Transferase</keyword>
<feature type="domain" description="PAS" evidence="14">
    <location>
        <begin position="132"/>
        <end position="203"/>
    </location>
</feature>
<dbReference type="FunFam" id="3.30.565.10:FF:000010">
    <property type="entry name" value="Sensor histidine kinase RcsC"/>
    <property type="match status" value="1"/>
</dbReference>
<evidence type="ECO:0000256" key="1">
    <source>
        <dbReference type="ARBA" id="ARBA00000085"/>
    </source>
</evidence>
<dbReference type="PROSITE" id="PS50113">
    <property type="entry name" value="PAC"/>
    <property type="match status" value="1"/>
</dbReference>
<dbReference type="Pfam" id="PF00512">
    <property type="entry name" value="HisKA"/>
    <property type="match status" value="1"/>
</dbReference>
<dbReference type="SUPFAM" id="SSF52172">
    <property type="entry name" value="CheY-like"/>
    <property type="match status" value="1"/>
</dbReference>
<evidence type="ECO:0000259" key="13">
    <source>
        <dbReference type="PROSITE" id="PS50110"/>
    </source>
</evidence>
<dbReference type="Gene3D" id="3.30.565.10">
    <property type="entry name" value="Histidine kinase-like ATPase, C-terminal domain"/>
    <property type="match status" value="1"/>
</dbReference>
<keyword evidence="8" id="KW-0902">Two-component regulatory system</keyword>
<comment type="catalytic activity">
    <reaction evidence="1">
        <text>ATP + protein L-histidine = ADP + protein N-phospho-L-histidine.</text>
        <dbReference type="EC" id="2.7.13.3"/>
    </reaction>
</comment>
<accession>A0AA41X2M1</accession>
<dbReference type="CDD" id="cd00130">
    <property type="entry name" value="PAS"/>
    <property type="match status" value="1"/>
</dbReference>
<dbReference type="SUPFAM" id="SSF47384">
    <property type="entry name" value="Homodimeric domain of signal transducing histidine kinase"/>
    <property type="match status" value="1"/>
</dbReference>
<keyword evidence="17" id="KW-1185">Reference proteome</keyword>
<evidence type="ECO:0000256" key="9">
    <source>
        <dbReference type="ARBA" id="ARBA00064003"/>
    </source>
</evidence>
<dbReference type="RefSeq" id="WP_254100610.1">
    <property type="nucleotide sequence ID" value="NZ_JANATA010000012.1"/>
</dbReference>
<evidence type="ECO:0000256" key="2">
    <source>
        <dbReference type="ARBA" id="ARBA00012438"/>
    </source>
</evidence>
<keyword evidence="7 16" id="KW-0067">ATP-binding</keyword>
<dbReference type="SUPFAM" id="SSF55874">
    <property type="entry name" value="ATPase domain of HSP90 chaperone/DNA topoisomerase II/histidine kinase"/>
    <property type="match status" value="1"/>
</dbReference>
<dbReference type="CDD" id="cd00082">
    <property type="entry name" value="HisKA"/>
    <property type="match status" value="1"/>
</dbReference>
<proteinExistence type="predicted"/>
<dbReference type="SMART" id="SM00086">
    <property type="entry name" value="PAC"/>
    <property type="match status" value="3"/>
</dbReference>
<dbReference type="NCBIfam" id="TIGR00229">
    <property type="entry name" value="sensory_box"/>
    <property type="match status" value="2"/>
</dbReference>
<evidence type="ECO:0000256" key="5">
    <source>
        <dbReference type="ARBA" id="ARBA00022741"/>
    </source>
</evidence>
<comment type="caution">
    <text evidence="16">The sequence shown here is derived from an EMBL/GenBank/DDBJ whole genome shotgun (WGS) entry which is preliminary data.</text>
</comment>
<dbReference type="Pfam" id="PF00072">
    <property type="entry name" value="Response_reg"/>
    <property type="match status" value="1"/>
</dbReference>
<dbReference type="Proteomes" id="UP001165413">
    <property type="component" value="Unassembled WGS sequence"/>
</dbReference>
<dbReference type="Gene3D" id="3.40.50.2300">
    <property type="match status" value="1"/>
</dbReference>
<dbReference type="PROSITE" id="PS50110">
    <property type="entry name" value="RESPONSE_REGULATORY"/>
    <property type="match status" value="1"/>
</dbReference>
<evidence type="ECO:0000313" key="16">
    <source>
        <dbReference type="EMBL" id="MCP3428883.1"/>
    </source>
</evidence>
<dbReference type="CDD" id="cd17546">
    <property type="entry name" value="REC_hyHK_CKI1_RcsC-like"/>
    <property type="match status" value="1"/>
</dbReference>
<evidence type="ECO:0000259" key="15">
    <source>
        <dbReference type="PROSITE" id="PS50113"/>
    </source>
</evidence>
<dbReference type="Gene3D" id="1.10.287.130">
    <property type="match status" value="1"/>
</dbReference>
<dbReference type="FunFam" id="1.10.287.130:FF:000002">
    <property type="entry name" value="Two-component osmosensing histidine kinase"/>
    <property type="match status" value="1"/>
</dbReference>
<dbReference type="PANTHER" id="PTHR45339">
    <property type="entry name" value="HYBRID SIGNAL TRANSDUCTION HISTIDINE KINASE J"/>
    <property type="match status" value="1"/>
</dbReference>
<sequence length="893" mass="101342">MTREKSRNQLVAMVSEKTDNAIFITDTHLKTQWCNTAAVVQSGFTEQELLGRDPCHRIREEYNQVELKRLLHAIKSCSTYNGELVLQNKKHQTFWVKLNCQPIFEDDVFMGYMFIESDVSARKSFERQLRAKNNLQRAILDSAKQIIISTNTNGIIQTFNEYSAELLGWQFYEVVTNGTMNLFISSKEMAKFAADITQELQKDIPHNIQALQKAAVHYKQKEHTFVFHTKSKEELHISLTMSALYSRDGALEGFLYIGKNITEIVALEKQTERQKITLAETSKLAKLGAWELDIETNHLNWSDEVYRIHEIPIGTPIAVETAIQYYAPEAVPVIQAAVEKALKDGSPWNLQLPFITAKNNHIWVHAIGYADFDNDNVVKLRGTFQDITVLKKAESKALEASRAKSQFLANMSHEIRTPINGVIGMLELMLGTDLSSKQRKYAEIAQQSSESLLHLINDILDFSKIEAGELSLQNNTFNLDTLLKELESELAERISKKKLTFTITNSYDLAVHSDSARLKQILLNLCTNAIKFTTEGSVDVIVTPTANQQIKFVIRDSGIGIPKEEASKLFTEFTQLDQSSTKQFGGTGLGLAISKQIAQILGGDIGINTNVVKGSEFWFTIDNLQSSSLSTLEEENMHVLLVGDDKHFSHLQKYLDKETYISAHLATNVKQFMHQIQTRLNFKAIVFTDYVEAFPAGELIKMCKEHLTSDLGFFLYSQQKHVKDTLKAVGFNGYFYNAEDRYVLNSLRLYQKQRQNLFSPFISNINTSRKQRVLLIEDNEINQIVALEMLKELGYETMVANNGIEGLAMLEQKVDSFDVILMDCQMPSLDGYEATKRIRNEVQYSTYKNIPIIALTAHAMEGDEAKCLSAGMNSYISKPIHSITLQKELERWT</sequence>
<dbReference type="Pfam" id="PF02518">
    <property type="entry name" value="HATPase_c"/>
    <property type="match status" value="1"/>
</dbReference>
<dbReference type="SMART" id="SM00091">
    <property type="entry name" value="PAS"/>
    <property type="match status" value="2"/>
</dbReference>
<dbReference type="Gene3D" id="3.30.450.20">
    <property type="entry name" value="PAS domain"/>
    <property type="match status" value="3"/>
</dbReference>
<protein>
    <recommendedName>
        <fullName evidence="10">Sensory/regulatory protein RpfC</fullName>
        <ecNumber evidence="2">2.7.13.3</ecNumber>
    </recommendedName>
</protein>
<feature type="domain" description="Histidine kinase" evidence="12">
    <location>
        <begin position="410"/>
        <end position="625"/>
    </location>
</feature>